<dbReference type="eggNOG" id="COG4403">
    <property type="taxonomic scope" value="Bacteria"/>
</dbReference>
<feature type="binding site" evidence="1">
    <location>
        <position position="294"/>
    </location>
    <ligand>
        <name>Zn(2+)</name>
        <dbReference type="ChEBI" id="CHEBI:29105"/>
    </ligand>
</feature>
<accession>Q01SM9</accession>
<feature type="binding site" evidence="1">
    <location>
        <position position="247"/>
    </location>
    <ligand>
        <name>Zn(2+)</name>
        <dbReference type="ChEBI" id="CHEBI:29105"/>
    </ligand>
</feature>
<evidence type="ECO:0000256" key="1">
    <source>
        <dbReference type="PIRSR" id="PIRSR607822-1"/>
    </source>
</evidence>
<dbReference type="KEGG" id="sus:Acid_6416"/>
<organism evidence="2">
    <name type="scientific">Solibacter usitatus (strain Ellin6076)</name>
    <dbReference type="NCBI Taxonomy" id="234267"/>
    <lineage>
        <taxon>Bacteria</taxon>
        <taxon>Pseudomonadati</taxon>
        <taxon>Acidobacteriota</taxon>
        <taxon>Terriglobia</taxon>
        <taxon>Bryobacterales</taxon>
        <taxon>Solibacteraceae</taxon>
        <taxon>Candidatus Solibacter</taxon>
    </lineage>
</organism>
<dbReference type="GO" id="GO:0005975">
    <property type="term" value="P:carbohydrate metabolic process"/>
    <property type="evidence" value="ECO:0007669"/>
    <property type="project" value="InterPro"/>
</dbReference>
<protein>
    <submittedName>
        <fullName evidence="2">Lanthionine synthetase C family protein</fullName>
    </submittedName>
</protein>
<dbReference type="Gene3D" id="1.50.10.10">
    <property type="match status" value="1"/>
</dbReference>
<reference evidence="2" key="1">
    <citation type="submission" date="2006-10" db="EMBL/GenBank/DDBJ databases">
        <title>Complete sequence of Solibacter usitatus Ellin6076.</title>
        <authorList>
            <consortium name="US DOE Joint Genome Institute"/>
            <person name="Copeland A."/>
            <person name="Lucas S."/>
            <person name="Lapidus A."/>
            <person name="Barry K."/>
            <person name="Detter J.C."/>
            <person name="Glavina del Rio T."/>
            <person name="Hammon N."/>
            <person name="Israni S."/>
            <person name="Dalin E."/>
            <person name="Tice H."/>
            <person name="Pitluck S."/>
            <person name="Thompson L.S."/>
            <person name="Brettin T."/>
            <person name="Bruce D."/>
            <person name="Han C."/>
            <person name="Tapia R."/>
            <person name="Gilna P."/>
            <person name="Schmutz J."/>
            <person name="Larimer F."/>
            <person name="Land M."/>
            <person name="Hauser L."/>
            <person name="Kyrpides N."/>
            <person name="Mikhailova N."/>
            <person name="Janssen P.H."/>
            <person name="Kuske C.R."/>
            <person name="Richardson P."/>
        </authorList>
    </citation>
    <scope>NUCLEOTIDE SEQUENCE</scope>
    <source>
        <strain evidence="2">Ellin6076</strain>
    </source>
</reference>
<proteinExistence type="predicted"/>
<keyword evidence="1" id="KW-0862">Zinc</keyword>
<evidence type="ECO:0000313" key="2">
    <source>
        <dbReference type="EMBL" id="ABJ87341.1"/>
    </source>
</evidence>
<gene>
    <name evidence="2" type="ordered locus">Acid_6416</name>
</gene>
<dbReference type="SMART" id="SM01260">
    <property type="entry name" value="LANC_like"/>
    <property type="match status" value="1"/>
</dbReference>
<dbReference type="PANTHER" id="PTHR12736:SF7">
    <property type="entry name" value="LANC-LIKE PROTEIN 3"/>
    <property type="match status" value="1"/>
</dbReference>
<dbReference type="InterPro" id="IPR012341">
    <property type="entry name" value="6hp_glycosidase-like_sf"/>
</dbReference>
<keyword evidence="1" id="KW-0479">Metal-binding</keyword>
<sequence>MKPQYLETADRICARLCRDALWSGGLCSWTADRSGGRGGWHGALLPHLYSGTAGIALALWRVAAATGDSICRFTARGAIARSLVMLPVRQNGYYAGCLGIRHAAAEILGELDEAALLREAEPNRETLDIIGGSAGAIAALLDFARRTRRCAYLEMAARHGDLLIAEAIREADTWAWQTIPDHPPVTGFSHGTAGIGWALLELWRATSEARFRQAALGAFAYERSSFHPGGGWPDLRGDAPVYQSVWCHGAAGIAYSRLRAWQILGDAECLDEARIGLAIVRDGLGGLENFSLCHGSAGNGDLMIYATEVLGEQEWMAAAERVGQDGIERYDRPRALWPSGLMRAHETPDLMWGTAGIAYFYLRLAGAAAPTLLLPCARSD</sequence>
<dbReference type="OrthoDB" id="9148343at2"/>
<dbReference type="HOGENOM" id="CLU_727404_0_0_0"/>
<dbReference type="STRING" id="234267.Acid_6416"/>
<dbReference type="SUPFAM" id="SSF158745">
    <property type="entry name" value="LanC-like"/>
    <property type="match status" value="1"/>
</dbReference>
<dbReference type="InParanoid" id="Q01SM9"/>
<dbReference type="GO" id="GO:0031179">
    <property type="term" value="P:peptide modification"/>
    <property type="evidence" value="ECO:0007669"/>
    <property type="project" value="InterPro"/>
</dbReference>
<dbReference type="PANTHER" id="PTHR12736">
    <property type="entry name" value="LANC-LIKE PROTEIN"/>
    <property type="match status" value="1"/>
</dbReference>
<dbReference type="PRINTS" id="PR01955">
    <property type="entry name" value="LANCFRANKIA"/>
</dbReference>
<dbReference type="Pfam" id="PF05147">
    <property type="entry name" value="LANC_like"/>
    <property type="match status" value="1"/>
</dbReference>
<dbReference type="GO" id="GO:0005886">
    <property type="term" value="C:plasma membrane"/>
    <property type="evidence" value="ECO:0007669"/>
    <property type="project" value="TreeGrafter"/>
</dbReference>
<dbReference type="PRINTS" id="PR01950">
    <property type="entry name" value="LANCSUPER"/>
</dbReference>
<name>Q01SM9_SOLUE</name>
<dbReference type="InterPro" id="IPR007822">
    <property type="entry name" value="LANC-like"/>
</dbReference>
<dbReference type="AlphaFoldDB" id="Q01SM9"/>
<dbReference type="EMBL" id="CP000473">
    <property type="protein sequence ID" value="ABJ87341.1"/>
    <property type="molecule type" value="Genomic_DNA"/>
</dbReference>
<feature type="binding site" evidence="1">
    <location>
        <position position="293"/>
    </location>
    <ligand>
        <name>Zn(2+)</name>
        <dbReference type="ChEBI" id="CHEBI:29105"/>
    </ligand>
</feature>
<dbReference type="GO" id="GO:0046872">
    <property type="term" value="F:metal ion binding"/>
    <property type="evidence" value="ECO:0007669"/>
    <property type="project" value="UniProtKB-KW"/>
</dbReference>